<dbReference type="PROSITE" id="PS50885">
    <property type="entry name" value="HAMP"/>
    <property type="match status" value="1"/>
</dbReference>
<dbReference type="InterPro" id="IPR029787">
    <property type="entry name" value="Nucleotide_cyclase"/>
</dbReference>
<dbReference type="FunFam" id="3.30.70.270:FF:000001">
    <property type="entry name" value="Diguanylate cyclase domain protein"/>
    <property type="match status" value="1"/>
</dbReference>
<evidence type="ECO:0000313" key="9">
    <source>
        <dbReference type="EMBL" id="MDR6767784.1"/>
    </source>
</evidence>
<keyword evidence="11" id="KW-1185">Reference proteome</keyword>
<evidence type="ECO:0000313" key="10">
    <source>
        <dbReference type="EMBL" id="MDR6839173.1"/>
    </source>
</evidence>
<dbReference type="SMART" id="SM00052">
    <property type="entry name" value="EAL"/>
    <property type="match status" value="1"/>
</dbReference>
<dbReference type="PROSITE" id="PS50112">
    <property type="entry name" value="PAS"/>
    <property type="match status" value="2"/>
</dbReference>
<comment type="catalytic activity">
    <reaction evidence="1">
        <text>3',3'-c-di-GMP + H2O = 5'-phosphoguanylyl(3'-&gt;5')guanosine + H(+)</text>
        <dbReference type="Rhea" id="RHEA:24902"/>
        <dbReference type="ChEBI" id="CHEBI:15377"/>
        <dbReference type="ChEBI" id="CHEBI:15378"/>
        <dbReference type="ChEBI" id="CHEBI:58754"/>
        <dbReference type="ChEBI" id="CHEBI:58805"/>
        <dbReference type="EC" id="3.1.4.52"/>
    </reaction>
    <physiologicalReaction direction="left-to-right" evidence="1">
        <dbReference type="Rhea" id="RHEA:24903"/>
    </physiologicalReaction>
</comment>
<dbReference type="InterPro" id="IPR035919">
    <property type="entry name" value="EAL_sf"/>
</dbReference>
<feature type="coiled-coil region" evidence="2">
    <location>
        <begin position="351"/>
        <end position="378"/>
    </location>
</feature>
<dbReference type="SMART" id="SM00086">
    <property type="entry name" value="PAC"/>
    <property type="match status" value="3"/>
</dbReference>
<dbReference type="InterPro" id="IPR035965">
    <property type="entry name" value="PAS-like_dom_sf"/>
</dbReference>
<dbReference type="CDD" id="cd00130">
    <property type="entry name" value="PAS"/>
    <property type="match status" value="3"/>
</dbReference>
<keyword evidence="3" id="KW-0472">Membrane</keyword>
<gene>
    <name evidence="9" type="ORF">J2W88_003065</name>
    <name evidence="10" type="ORF">J2W93_004027</name>
</gene>
<dbReference type="Pfam" id="PF00563">
    <property type="entry name" value="EAL"/>
    <property type="match status" value="1"/>
</dbReference>
<dbReference type="PROSITE" id="PS50113">
    <property type="entry name" value="PAC"/>
    <property type="match status" value="3"/>
</dbReference>
<protein>
    <submittedName>
        <fullName evidence="9">Diguanylate cyclase (GGDEF)-like protein/PAS domain S-box-containing protein</fullName>
    </submittedName>
</protein>
<dbReference type="SMART" id="SM00267">
    <property type="entry name" value="GGDEF"/>
    <property type="match status" value="1"/>
</dbReference>
<dbReference type="InterPro" id="IPR000700">
    <property type="entry name" value="PAS-assoc_C"/>
</dbReference>
<feature type="domain" description="PAS" evidence="4">
    <location>
        <begin position="621"/>
        <end position="666"/>
    </location>
</feature>
<dbReference type="PANTHER" id="PTHR44757">
    <property type="entry name" value="DIGUANYLATE CYCLASE DGCP"/>
    <property type="match status" value="1"/>
</dbReference>
<dbReference type="Pfam" id="PF08448">
    <property type="entry name" value="PAS_4"/>
    <property type="match status" value="1"/>
</dbReference>
<feature type="domain" description="GGDEF" evidence="8">
    <location>
        <begin position="778"/>
        <end position="916"/>
    </location>
</feature>
<dbReference type="SUPFAM" id="SSF141868">
    <property type="entry name" value="EAL domain-like"/>
    <property type="match status" value="1"/>
</dbReference>
<dbReference type="Gene3D" id="3.20.20.450">
    <property type="entry name" value="EAL domain"/>
    <property type="match status" value="1"/>
</dbReference>
<dbReference type="SMART" id="SM00091">
    <property type="entry name" value="PAS"/>
    <property type="match status" value="3"/>
</dbReference>
<feature type="domain" description="HAMP" evidence="7">
    <location>
        <begin position="311"/>
        <end position="363"/>
    </location>
</feature>
<evidence type="ECO:0000259" key="6">
    <source>
        <dbReference type="PROSITE" id="PS50883"/>
    </source>
</evidence>
<dbReference type="InterPro" id="IPR001633">
    <property type="entry name" value="EAL_dom"/>
</dbReference>
<dbReference type="GO" id="GO:0071732">
    <property type="term" value="P:cellular response to nitric oxide"/>
    <property type="evidence" value="ECO:0007669"/>
    <property type="project" value="UniProtKB-ARBA"/>
</dbReference>
<dbReference type="EMBL" id="JAVDTS010000006">
    <property type="protein sequence ID" value="MDR6839173.1"/>
    <property type="molecule type" value="Genomic_DNA"/>
</dbReference>
<evidence type="ECO:0000256" key="1">
    <source>
        <dbReference type="ARBA" id="ARBA00051114"/>
    </source>
</evidence>
<evidence type="ECO:0000256" key="2">
    <source>
        <dbReference type="SAM" id="Coils"/>
    </source>
</evidence>
<dbReference type="SMART" id="SM00304">
    <property type="entry name" value="HAMP"/>
    <property type="match status" value="1"/>
</dbReference>
<evidence type="ECO:0000259" key="7">
    <source>
        <dbReference type="PROSITE" id="PS50885"/>
    </source>
</evidence>
<dbReference type="Gene3D" id="3.30.70.270">
    <property type="match status" value="1"/>
</dbReference>
<feature type="domain" description="PAC" evidence="5">
    <location>
        <begin position="573"/>
        <end position="625"/>
    </location>
</feature>
<dbReference type="InterPro" id="IPR000014">
    <property type="entry name" value="PAS"/>
</dbReference>
<keyword evidence="2" id="KW-0175">Coiled coil</keyword>
<evidence type="ECO:0000313" key="12">
    <source>
        <dbReference type="Proteomes" id="UP001253458"/>
    </source>
</evidence>
<dbReference type="Pfam" id="PF13426">
    <property type="entry name" value="PAS_9"/>
    <property type="match status" value="2"/>
</dbReference>
<dbReference type="CDD" id="cd06225">
    <property type="entry name" value="HAMP"/>
    <property type="match status" value="1"/>
</dbReference>
<keyword evidence="3" id="KW-1133">Transmembrane helix</keyword>
<dbReference type="SUPFAM" id="SSF55785">
    <property type="entry name" value="PYP-like sensor domain (PAS domain)"/>
    <property type="match status" value="3"/>
</dbReference>
<name>A0AAJ2BYD3_ACIDE</name>
<dbReference type="GO" id="GO:0071111">
    <property type="term" value="F:cyclic-guanylate-specific phosphodiesterase activity"/>
    <property type="evidence" value="ECO:0007669"/>
    <property type="project" value="UniProtKB-EC"/>
</dbReference>
<dbReference type="GO" id="GO:0007165">
    <property type="term" value="P:signal transduction"/>
    <property type="evidence" value="ECO:0007669"/>
    <property type="project" value="InterPro"/>
</dbReference>
<dbReference type="InterPro" id="IPR000160">
    <property type="entry name" value="GGDEF_dom"/>
</dbReference>
<dbReference type="CDD" id="cd12915">
    <property type="entry name" value="PDC2_DGC_like"/>
    <property type="match status" value="1"/>
</dbReference>
<keyword evidence="3" id="KW-0812">Transmembrane</keyword>
<feature type="domain" description="PAC" evidence="5">
    <location>
        <begin position="446"/>
        <end position="498"/>
    </location>
</feature>
<feature type="domain" description="PAC" evidence="5">
    <location>
        <begin position="692"/>
        <end position="746"/>
    </location>
</feature>
<comment type="caution">
    <text evidence="9">The sequence shown here is derived from an EMBL/GenBank/DDBJ whole genome shotgun (WGS) entry which is preliminary data.</text>
</comment>
<accession>A0AAJ2BYD3</accession>
<dbReference type="PROSITE" id="PS50883">
    <property type="entry name" value="EAL"/>
    <property type="match status" value="1"/>
</dbReference>
<dbReference type="Pfam" id="PF00672">
    <property type="entry name" value="HAMP"/>
    <property type="match status" value="1"/>
</dbReference>
<evidence type="ECO:0000259" key="5">
    <source>
        <dbReference type="PROSITE" id="PS50113"/>
    </source>
</evidence>
<dbReference type="CDD" id="cd01948">
    <property type="entry name" value="EAL"/>
    <property type="match status" value="1"/>
</dbReference>
<evidence type="ECO:0000259" key="8">
    <source>
        <dbReference type="PROSITE" id="PS50887"/>
    </source>
</evidence>
<dbReference type="InterPro" id="IPR001610">
    <property type="entry name" value="PAC"/>
</dbReference>
<dbReference type="InterPro" id="IPR052155">
    <property type="entry name" value="Biofilm_reg_signaling"/>
</dbReference>
<dbReference type="Proteomes" id="UP001253458">
    <property type="component" value="Unassembled WGS sequence"/>
</dbReference>
<dbReference type="CDD" id="cd01949">
    <property type="entry name" value="GGDEF"/>
    <property type="match status" value="1"/>
</dbReference>
<dbReference type="Pfam" id="PF00990">
    <property type="entry name" value="GGDEF"/>
    <property type="match status" value="1"/>
</dbReference>
<dbReference type="PANTHER" id="PTHR44757:SF2">
    <property type="entry name" value="BIOFILM ARCHITECTURE MAINTENANCE PROTEIN MBAA"/>
    <property type="match status" value="1"/>
</dbReference>
<dbReference type="GO" id="GO:0016020">
    <property type="term" value="C:membrane"/>
    <property type="evidence" value="ECO:0007669"/>
    <property type="project" value="InterPro"/>
</dbReference>
<dbReference type="Proteomes" id="UP001249076">
    <property type="component" value="Unassembled WGS sequence"/>
</dbReference>
<feature type="domain" description="PAS" evidence="4">
    <location>
        <begin position="368"/>
        <end position="441"/>
    </location>
</feature>
<dbReference type="InterPro" id="IPR043128">
    <property type="entry name" value="Rev_trsase/Diguanyl_cyclase"/>
</dbReference>
<dbReference type="NCBIfam" id="TIGR00229">
    <property type="entry name" value="sensory_box"/>
    <property type="match status" value="3"/>
</dbReference>
<dbReference type="SUPFAM" id="SSF158472">
    <property type="entry name" value="HAMP domain-like"/>
    <property type="match status" value="1"/>
</dbReference>
<feature type="domain" description="EAL" evidence="6">
    <location>
        <begin position="925"/>
        <end position="1179"/>
    </location>
</feature>
<dbReference type="InterPro" id="IPR003660">
    <property type="entry name" value="HAMP_dom"/>
</dbReference>
<dbReference type="RefSeq" id="WP_310047568.1">
    <property type="nucleotide sequence ID" value="NZ_JAVDTL010000004.1"/>
</dbReference>
<dbReference type="InterPro" id="IPR013656">
    <property type="entry name" value="PAS_4"/>
</dbReference>
<feature type="transmembrane region" description="Helical" evidence="3">
    <location>
        <begin position="291"/>
        <end position="309"/>
    </location>
</feature>
<dbReference type="EMBL" id="JAVDTL010000004">
    <property type="protein sequence ID" value="MDR6767784.1"/>
    <property type="molecule type" value="Genomic_DNA"/>
</dbReference>
<evidence type="ECO:0000313" key="11">
    <source>
        <dbReference type="Proteomes" id="UP001249076"/>
    </source>
</evidence>
<proteinExistence type="predicted"/>
<organism evidence="9 12">
    <name type="scientific">Acidovorax delafieldii</name>
    <name type="common">Pseudomonas delafieldii</name>
    <dbReference type="NCBI Taxonomy" id="47920"/>
    <lineage>
        <taxon>Bacteria</taxon>
        <taxon>Pseudomonadati</taxon>
        <taxon>Pseudomonadota</taxon>
        <taxon>Betaproteobacteria</taxon>
        <taxon>Burkholderiales</taxon>
        <taxon>Comamonadaceae</taxon>
        <taxon>Acidovorax</taxon>
    </lineage>
</organism>
<dbReference type="SUPFAM" id="SSF55073">
    <property type="entry name" value="Nucleotide cyclase"/>
    <property type="match status" value="1"/>
</dbReference>
<dbReference type="NCBIfam" id="TIGR00254">
    <property type="entry name" value="GGDEF"/>
    <property type="match status" value="1"/>
</dbReference>
<dbReference type="AlphaFoldDB" id="A0AAJ2BYD3"/>
<evidence type="ECO:0000259" key="4">
    <source>
        <dbReference type="PROSITE" id="PS50112"/>
    </source>
</evidence>
<dbReference type="FunFam" id="3.20.20.450:FF:000001">
    <property type="entry name" value="Cyclic di-GMP phosphodiesterase yahA"/>
    <property type="match status" value="1"/>
</dbReference>
<evidence type="ECO:0000256" key="3">
    <source>
        <dbReference type="SAM" id="Phobius"/>
    </source>
</evidence>
<sequence length="1185" mass="130869">MPPWVAGMWSTLSARIRWLVLWATLPAVLLVVYQARTHRTDAIAAAEERALQTLQSVAGTQQRLIQNTRQFLQQLAAMPQVHDPSAPQCGRYLAEVLSLNTTYVNIGVPRADGELLCNARPLKAPVNVANRPYFQQTISGRDFAVGSFQVDRAAQVASVNFAYPVIPPGTQDVVAAAVAVVSLEWWSLRLTDLGLPDGAVARVSDPEGRVLARYPPDASELGAPFADGEFRALVLQTPQGQRQRTRADGTPELVVFQPLIEAGGKPVATMSLAVPLDNLYATANRRMWTEMAFLLGGLVLSFAVAQVGVRRGVMRPLRRLLHATDELAEGRYVSRVPATGLQELTELGRRFDRMALTRQKAEAELRQSEENLAITLHSIGDGVIATDAQGRVTRMNAVAERLTGWPLAQATGQPLPEVFHIVNTGTREPQIDPVQLVMDRGQVVALSNHTTLLARHGAEYHIADSAAPIRNAQGQIVGVVLVFSDVSESYRVRRKLEDNEARFRTLTALSSDWYWEQDAQFRLTHVEGRADDRLVQEAALHMGKTRWELAAPGMSDALWEEHRALLERHQEFRDFEFERRDQQGCSYWVSISGTPVFDDDGVFCGYRGVGKDISARKRDENELRIAAIAFESQEGMIVTGADTLILRTNRAFSRITGYGADEVVGRRTSLLASGHHDKAFFDAMWASLASTGEWKGELWNRCKSGEVNLHFMAITAVTDQHGVLTHYVATLNDITQRAAAAREIEHLAFYDPLTHLPNRRLMMDRLQQAFATSARSGLQGALLCLDLDHFKTLNDTLGHDMGDVLLQQVAQRLTACVREGDTVARLGGDEFLVLLEDLGALATDAAEQAQMVGEKILAALNQPYQLASHHVHSTTSVGAVLFSGQAQTVEDVVKHADLAMYAAKTAGRNGIRFFDPRMQAAVTARAALENDLRTAPEQGQFTLHYQVQVGCGKHVVGAEVLIRWNHPARGMVPPFEFIPLAEETGLILPIGLWVLQTACTQLRRWQDDPATAHLQLAVNVSARQFRQADFMEQVVAVLRQTGARPDRLKLELTESLALDNVDDTIAKMNALRALGLRFSMDDFGTGQSSLSYLTRLPLDQLKIDQSFVRNIGIQHTDALIVQTIIGMAQSLGIDVIAEGVETEAQRAFLERHGCTLWQGYLFSRPVPIEALEQRLHSGLGWQVSS</sequence>
<reference evidence="9 11" key="1">
    <citation type="submission" date="2023-07" db="EMBL/GenBank/DDBJ databases">
        <title>Sorghum-associated microbial communities from plants grown in Nebraska, USA.</title>
        <authorList>
            <person name="Schachtman D."/>
        </authorList>
    </citation>
    <scope>NUCLEOTIDE SEQUENCE</scope>
    <source>
        <strain evidence="10 11">BE105</strain>
        <strain evidence="9">BE69</strain>
    </source>
</reference>
<dbReference type="CDD" id="cd12914">
    <property type="entry name" value="PDC1_DGC_like"/>
    <property type="match status" value="1"/>
</dbReference>
<dbReference type="Gene3D" id="3.30.450.20">
    <property type="entry name" value="PAS domain"/>
    <property type="match status" value="4"/>
</dbReference>
<dbReference type="PROSITE" id="PS50887">
    <property type="entry name" value="GGDEF"/>
    <property type="match status" value="1"/>
</dbReference>
<dbReference type="Gene3D" id="6.10.340.10">
    <property type="match status" value="1"/>
</dbReference>